<organism evidence="15 16">
    <name type="scientific">Corynebacterium urogenitale</name>
    <dbReference type="NCBI Taxonomy" id="2487892"/>
    <lineage>
        <taxon>Bacteria</taxon>
        <taxon>Bacillati</taxon>
        <taxon>Actinomycetota</taxon>
        <taxon>Actinomycetes</taxon>
        <taxon>Mycobacteriales</taxon>
        <taxon>Corynebacteriaceae</taxon>
        <taxon>Corynebacterium</taxon>
    </lineage>
</organism>
<keyword evidence="3" id="KW-0444">Lipid biosynthesis</keyword>
<dbReference type="PROSITE" id="PS50035">
    <property type="entry name" value="PLD"/>
    <property type="match status" value="2"/>
</dbReference>
<dbReference type="RefSeq" id="WP_151902189.1">
    <property type="nucleotide sequence ID" value="NZ_CP045032.1"/>
</dbReference>
<comment type="subcellular location">
    <subcellularLocation>
        <location evidence="1">Cell membrane</location>
        <topology evidence="1">Multi-pass membrane protein</topology>
    </subcellularLocation>
</comment>
<dbReference type="PANTHER" id="PTHR21248">
    <property type="entry name" value="CARDIOLIPIN SYNTHASE"/>
    <property type="match status" value="1"/>
</dbReference>
<evidence type="ECO:0000256" key="10">
    <source>
        <dbReference type="ARBA" id="ARBA00023209"/>
    </source>
</evidence>
<dbReference type="KEGG" id="cuo:CUROG_01610"/>
<dbReference type="GO" id="GO:0008808">
    <property type="term" value="F:cardiolipin synthase activity"/>
    <property type="evidence" value="ECO:0007669"/>
    <property type="project" value="UniProtKB-UniRule"/>
</dbReference>
<keyword evidence="5 13" id="KW-0812">Transmembrane</keyword>
<evidence type="ECO:0000256" key="6">
    <source>
        <dbReference type="ARBA" id="ARBA00022737"/>
    </source>
</evidence>
<dbReference type="Pfam" id="PF13091">
    <property type="entry name" value="PLDc_2"/>
    <property type="match status" value="2"/>
</dbReference>
<dbReference type="GO" id="GO:0032049">
    <property type="term" value="P:cardiolipin biosynthetic process"/>
    <property type="evidence" value="ECO:0007669"/>
    <property type="project" value="UniProtKB-UniRule"/>
</dbReference>
<dbReference type="InterPro" id="IPR027379">
    <property type="entry name" value="CLS_N"/>
</dbReference>
<evidence type="ECO:0000256" key="5">
    <source>
        <dbReference type="ARBA" id="ARBA00022692"/>
    </source>
</evidence>
<evidence type="ECO:0000259" key="14">
    <source>
        <dbReference type="PROSITE" id="PS50035"/>
    </source>
</evidence>
<dbReference type="Gene3D" id="3.30.870.10">
    <property type="entry name" value="Endonuclease Chain A"/>
    <property type="match status" value="2"/>
</dbReference>
<keyword evidence="4 15" id="KW-0808">Transferase</keyword>
<feature type="domain" description="PLD phosphodiesterase" evidence="14">
    <location>
        <begin position="421"/>
        <end position="448"/>
    </location>
</feature>
<proteinExistence type="predicted"/>
<name>A0A5J6Z694_9CORY</name>
<keyword evidence="9 13" id="KW-0472">Membrane</keyword>
<feature type="domain" description="PLD phosphodiesterase" evidence="14">
    <location>
        <begin position="234"/>
        <end position="261"/>
    </location>
</feature>
<gene>
    <name evidence="15" type="primary">cls</name>
    <name evidence="15" type="ORF">CUROG_01610</name>
</gene>
<dbReference type="GO" id="GO:0005886">
    <property type="term" value="C:plasma membrane"/>
    <property type="evidence" value="ECO:0007669"/>
    <property type="project" value="UniProtKB-SubCell"/>
</dbReference>
<accession>A0A5J6Z694</accession>
<keyword evidence="10" id="KW-0594">Phospholipid biosynthesis</keyword>
<dbReference type="Pfam" id="PF13396">
    <property type="entry name" value="PLDc_N"/>
    <property type="match status" value="1"/>
</dbReference>
<dbReference type="InterPro" id="IPR001736">
    <property type="entry name" value="PLipase_D/transphosphatidylase"/>
</dbReference>
<keyword evidence="7 13" id="KW-1133">Transmembrane helix</keyword>
<dbReference type="SMART" id="SM00155">
    <property type="entry name" value="PLDc"/>
    <property type="match status" value="2"/>
</dbReference>
<protein>
    <recommendedName>
        <fullName evidence="12">Cardiolipin synthase</fullName>
        <ecNumber evidence="12">2.7.8.-</ecNumber>
    </recommendedName>
</protein>
<evidence type="ECO:0000256" key="7">
    <source>
        <dbReference type="ARBA" id="ARBA00022989"/>
    </source>
</evidence>
<evidence type="ECO:0000256" key="4">
    <source>
        <dbReference type="ARBA" id="ARBA00022679"/>
    </source>
</evidence>
<dbReference type="AlphaFoldDB" id="A0A5J6Z694"/>
<reference evidence="16" key="1">
    <citation type="submission" date="2019-10" db="EMBL/GenBank/DDBJ databases">
        <title>Complete genome sequence of Corynebacterium urogenitalis DSM 108747, isolated from the genital tract of a cow.</title>
        <authorList>
            <person name="Ruckert C."/>
            <person name="Ballas P."/>
            <person name="Wagener K."/>
            <person name="Drillich M."/>
            <person name="Kaempfer P."/>
            <person name="Busse H.-J."/>
            <person name="Ehling-Schulz M."/>
        </authorList>
    </citation>
    <scope>NUCLEOTIDE SEQUENCE [LARGE SCALE GENOMIC DNA]</scope>
    <source>
        <strain evidence="16">LMM 1652</strain>
    </source>
</reference>
<evidence type="ECO:0000256" key="1">
    <source>
        <dbReference type="ARBA" id="ARBA00004651"/>
    </source>
</evidence>
<dbReference type="PANTHER" id="PTHR21248:SF22">
    <property type="entry name" value="PHOSPHOLIPASE D"/>
    <property type="match status" value="1"/>
</dbReference>
<evidence type="ECO:0000256" key="3">
    <source>
        <dbReference type="ARBA" id="ARBA00022516"/>
    </source>
</evidence>
<keyword evidence="6" id="KW-0677">Repeat</keyword>
<feature type="transmembrane region" description="Helical" evidence="13">
    <location>
        <begin position="56"/>
        <end position="79"/>
    </location>
</feature>
<evidence type="ECO:0000313" key="16">
    <source>
        <dbReference type="Proteomes" id="UP000326711"/>
    </source>
</evidence>
<dbReference type="EMBL" id="CP045032">
    <property type="protein sequence ID" value="QFQ01722.1"/>
    <property type="molecule type" value="Genomic_DNA"/>
</dbReference>
<sequence length="508" mass="58499">MEWLTVPFEGLTGLLTGGIDNLEWWQIAIVVLDYCFRIIALGWVPADRRPSSAMAWLLAIFLIPFIGILLFFMMGSPYVNRRRHRIQNEANEQLRTLVKSEPDVPKGTELNEELLSLVHLNRELTGIPALHGTLIEMHGEYEESIKAMTRAVEEAKTYVNCEIYIMAWDHTTGQFFEALERAVQRGVKVRLLYDHVGSMKYPGSRKLGKRFTKAGFEWHLMLPLKPLQWRFRRPDLRNHRKLLVVDGAKAFMGSQNMIDSSYLMRKNVKEGRHWVDFMAELSGPIVNAINSVFAVDWYSESGERLQLLETKEFKKFLTKNDWDQGAEIMQLIPSGPGFTTEPNLRLFNSIGHHAKERLKIVSPYFIPDESLMDAITTACYRGVEVELFVNEKSDQFLVGHAQASYYRELLRAGVKIYLYPAPAVLHSKFAIADREVAVMGSSNMDMRSFGLNYEITMMSGEGELMDSLLDLAQRYRAKSRLLTEEEWKQRPWTRKYVDNVARLTSALQ</sequence>
<keyword evidence="16" id="KW-1185">Reference proteome</keyword>
<evidence type="ECO:0000256" key="8">
    <source>
        <dbReference type="ARBA" id="ARBA00023098"/>
    </source>
</evidence>
<dbReference type="Proteomes" id="UP000326711">
    <property type="component" value="Chromosome"/>
</dbReference>
<keyword evidence="11" id="KW-1208">Phospholipid metabolism</keyword>
<keyword evidence="8" id="KW-0443">Lipid metabolism</keyword>
<evidence type="ECO:0000313" key="15">
    <source>
        <dbReference type="EMBL" id="QFQ01722.1"/>
    </source>
</evidence>
<dbReference type="SUPFAM" id="SSF56024">
    <property type="entry name" value="Phospholipase D/nuclease"/>
    <property type="match status" value="2"/>
</dbReference>
<evidence type="ECO:0000256" key="11">
    <source>
        <dbReference type="ARBA" id="ARBA00023264"/>
    </source>
</evidence>
<feature type="transmembrane region" description="Helical" evidence="13">
    <location>
        <begin position="24"/>
        <end position="44"/>
    </location>
</feature>
<evidence type="ECO:0000256" key="13">
    <source>
        <dbReference type="SAM" id="Phobius"/>
    </source>
</evidence>
<evidence type="ECO:0000256" key="9">
    <source>
        <dbReference type="ARBA" id="ARBA00023136"/>
    </source>
</evidence>
<dbReference type="OrthoDB" id="9762009at2"/>
<dbReference type="InterPro" id="IPR022924">
    <property type="entry name" value="Cardiolipin_synthase"/>
</dbReference>
<dbReference type="NCBIfam" id="TIGR04265">
    <property type="entry name" value="bac_cardiolipin"/>
    <property type="match status" value="1"/>
</dbReference>
<evidence type="ECO:0000256" key="12">
    <source>
        <dbReference type="NCBIfam" id="TIGR04265"/>
    </source>
</evidence>
<dbReference type="InterPro" id="IPR025202">
    <property type="entry name" value="PLD-like_dom"/>
</dbReference>
<evidence type="ECO:0000256" key="2">
    <source>
        <dbReference type="ARBA" id="ARBA00022475"/>
    </source>
</evidence>
<dbReference type="EC" id="2.7.8.-" evidence="12"/>
<keyword evidence="2" id="KW-1003">Cell membrane</keyword>